<evidence type="ECO:0000256" key="2">
    <source>
        <dbReference type="ARBA" id="ARBA00022434"/>
    </source>
</evidence>
<evidence type="ECO:0000313" key="13">
    <source>
        <dbReference type="EMBL" id="RMT17745.1"/>
    </source>
</evidence>
<evidence type="ECO:0000256" key="4">
    <source>
        <dbReference type="ARBA" id="ARBA00022496"/>
    </source>
</evidence>
<feature type="binding site" evidence="11">
    <location>
        <position position="151"/>
    </location>
    <ligand>
        <name>Fe cation</name>
        <dbReference type="ChEBI" id="CHEBI:24875"/>
        <label>2</label>
    </ligand>
</feature>
<dbReference type="PANTHER" id="PTHR30295:SF9">
    <property type="entry name" value="BACTERIOFERRITIN"/>
    <property type="match status" value="1"/>
</dbReference>
<dbReference type="GO" id="GO:0006826">
    <property type="term" value="P:iron ion transport"/>
    <property type="evidence" value="ECO:0007669"/>
    <property type="project" value="UniProtKB-KW"/>
</dbReference>
<dbReference type="GO" id="GO:0005829">
    <property type="term" value="C:cytosol"/>
    <property type="evidence" value="ECO:0007669"/>
    <property type="project" value="TreeGrafter"/>
</dbReference>
<organism evidence="13 14">
    <name type="scientific">Pseudomonas amygdali pv. mori</name>
    <dbReference type="NCBI Taxonomy" id="34065"/>
    <lineage>
        <taxon>Bacteria</taxon>
        <taxon>Pseudomonadati</taxon>
        <taxon>Pseudomonadota</taxon>
        <taxon>Gammaproteobacteria</taxon>
        <taxon>Pseudomonadales</taxon>
        <taxon>Pseudomonadaceae</taxon>
        <taxon>Pseudomonas</taxon>
        <taxon>Pseudomonas amygdali</taxon>
    </lineage>
</organism>
<dbReference type="FunFam" id="1.20.1260.10:FF:000005">
    <property type="entry name" value="Bacterioferritin"/>
    <property type="match status" value="1"/>
</dbReference>
<dbReference type="GO" id="GO:0006879">
    <property type="term" value="P:intracellular iron ion homeostasis"/>
    <property type="evidence" value="ECO:0007669"/>
    <property type="project" value="UniProtKB-KW"/>
</dbReference>
<keyword evidence="5 10" id="KW-0479">Metal-binding</keyword>
<feature type="binding site" evidence="11">
    <location>
        <position position="151"/>
    </location>
    <ligand>
        <name>Fe cation</name>
        <dbReference type="ChEBI" id="CHEBI:24875"/>
        <label>1</label>
    </ligand>
</feature>
<dbReference type="PANTHER" id="PTHR30295">
    <property type="entry name" value="BACTERIOFERRITIN"/>
    <property type="match status" value="1"/>
</dbReference>
<dbReference type="InterPro" id="IPR009078">
    <property type="entry name" value="Ferritin-like_SF"/>
</dbReference>
<dbReference type="InterPro" id="IPR009040">
    <property type="entry name" value="Ferritin-like_diiron"/>
</dbReference>
<protein>
    <recommendedName>
        <fullName evidence="10">Bacterioferritin</fullName>
        <ecNumber evidence="10">1.16.3.1</ecNumber>
    </recommendedName>
</protein>
<dbReference type="PROSITE" id="PS50905">
    <property type="entry name" value="FERRITIN_LIKE"/>
    <property type="match status" value="1"/>
</dbReference>
<dbReference type="Proteomes" id="UP000276194">
    <property type="component" value="Unassembled WGS sequence"/>
</dbReference>
<gene>
    <name evidence="13" type="ORF">ALP52_03378</name>
</gene>
<dbReference type="GO" id="GO:0020037">
    <property type="term" value="F:heme binding"/>
    <property type="evidence" value="ECO:0007669"/>
    <property type="project" value="TreeGrafter"/>
</dbReference>
<comment type="function">
    <text evidence="10">Iron-storage protein, whose ferroxidase center binds Fe(2+), oxidizes it using dioxygen to Fe(3+), and participates in the subsequent Fe(3+) oxide mineral core formation within the central cavity of the BFR protein shell.</text>
</comment>
<dbReference type="EC" id="1.16.3.1" evidence="10"/>
<dbReference type="Pfam" id="PF00210">
    <property type="entry name" value="Ferritin"/>
    <property type="match status" value="1"/>
</dbReference>
<dbReference type="InterPro" id="IPR008331">
    <property type="entry name" value="Ferritin_DPS_dom"/>
</dbReference>
<feature type="binding site" evidence="11">
    <location>
        <position position="70"/>
    </location>
    <ligand>
        <name>Fe cation</name>
        <dbReference type="ChEBI" id="CHEBI:24875"/>
        <label>3</label>
    </ligand>
</feature>
<keyword evidence="6" id="KW-0560">Oxidoreductase</keyword>
<evidence type="ECO:0000256" key="7">
    <source>
        <dbReference type="ARBA" id="ARBA00023004"/>
    </source>
</evidence>
<dbReference type="InterPro" id="IPR012347">
    <property type="entry name" value="Ferritin-like"/>
</dbReference>
<evidence type="ECO:0000256" key="5">
    <source>
        <dbReference type="ARBA" id="ARBA00022723"/>
    </source>
</evidence>
<dbReference type="GO" id="GO:0004322">
    <property type="term" value="F:ferroxidase activity"/>
    <property type="evidence" value="ECO:0007669"/>
    <property type="project" value="UniProtKB-EC"/>
</dbReference>
<dbReference type="Gene3D" id="1.20.1260.10">
    <property type="match status" value="1"/>
</dbReference>
<dbReference type="PIRSF" id="PIRSF002560">
    <property type="entry name" value="Bacterioferritin"/>
    <property type="match status" value="1"/>
</dbReference>
<keyword evidence="7 10" id="KW-0408">Iron</keyword>
<comment type="catalytic activity">
    <reaction evidence="10">
        <text>4 Fe(2+) + O2 + 4 H(+) = 4 Fe(3+) + 2 H2O</text>
        <dbReference type="Rhea" id="RHEA:11148"/>
        <dbReference type="ChEBI" id="CHEBI:15377"/>
        <dbReference type="ChEBI" id="CHEBI:15378"/>
        <dbReference type="ChEBI" id="CHEBI:15379"/>
        <dbReference type="ChEBI" id="CHEBI:29033"/>
        <dbReference type="ChEBI" id="CHEBI:29034"/>
        <dbReference type="EC" id="1.16.3.1"/>
    </reaction>
</comment>
<feature type="binding site" evidence="11">
    <location>
        <position position="78"/>
    </location>
    <ligand>
        <name>Fe cation</name>
        <dbReference type="ChEBI" id="CHEBI:24875"/>
        <label>1</label>
    </ligand>
</feature>
<comment type="catalytic activity">
    <reaction evidence="9">
        <text>Fe(2+)(in) = Fe(2+)(out)</text>
        <dbReference type="Rhea" id="RHEA:28486"/>
        <dbReference type="ChEBI" id="CHEBI:29033"/>
    </reaction>
</comment>
<sequence>MAFFSVTLRGAWFKLSALKQESGAMQGHPEVIDYLNTLLTGELAARDQYFVHSRMYEDWGFSKLYERINHEMEEEAQHADALMRRILMLEGTPRIRPDDLDVGTTVPEMLASDLRLEYKVRAALCKGIELCELHGDYVTREILRVQLADTEEDHTYWLEQQMGLIKSIGLQNYLQSQF</sequence>
<keyword evidence="4" id="KW-0410">Iron transport</keyword>
<proteinExistence type="inferred from homology"/>
<comment type="similarity">
    <text evidence="1 10">Belongs to the bacterioferritin family.</text>
</comment>
<dbReference type="InterPro" id="IPR002024">
    <property type="entry name" value="Bacterioferritin"/>
</dbReference>
<feature type="domain" description="Ferritin-like diiron" evidence="12">
    <location>
        <begin position="25"/>
        <end position="169"/>
    </location>
</feature>
<dbReference type="AlphaFoldDB" id="A0A3M5J2Z3"/>
<keyword evidence="8" id="KW-0406">Ion transport</keyword>
<feature type="binding site" evidence="11">
    <location>
        <position position="75"/>
    </location>
    <ligand>
        <name>Fe cation</name>
        <dbReference type="ChEBI" id="CHEBI:24875"/>
        <label>2</label>
    </ligand>
</feature>
<evidence type="ECO:0000256" key="9">
    <source>
        <dbReference type="ARBA" id="ARBA00036243"/>
    </source>
</evidence>
<dbReference type="GO" id="GO:0140315">
    <property type="term" value="F:iron ion sequestering activity"/>
    <property type="evidence" value="ECO:0007669"/>
    <property type="project" value="UniProtKB-ARBA"/>
</dbReference>
<evidence type="ECO:0000256" key="3">
    <source>
        <dbReference type="ARBA" id="ARBA00022448"/>
    </source>
</evidence>
<dbReference type="EMBL" id="RBTD01000319">
    <property type="protein sequence ID" value="RMT17745.1"/>
    <property type="molecule type" value="Genomic_DNA"/>
</dbReference>
<evidence type="ECO:0000256" key="6">
    <source>
        <dbReference type="ARBA" id="ARBA00023002"/>
    </source>
</evidence>
<accession>A0A3M5J2Z3</accession>
<dbReference type="PRINTS" id="PR00601">
    <property type="entry name" value="BACFERRITIN"/>
</dbReference>
<feature type="binding site" evidence="11">
    <location>
        <position position="154"/>
    </location>
    <ligand>
        <name>Fe cation</name>
        <dbReference type="ChEBI" id="CHEBI:24875"/>
        <label>2</label>
    </ligand>
</feature>
<dbReference type="SUPFAM" id="SSF47240">
    <property type="entry name" value="Ferritin-like"/>
    <property type="match status" value="1"/>
</dbReference>
<evidence type="ECO:0000256" key="1">
    <source>
        <dbReference type="ARBA" id="ARBA00008093"/>
    </source>
</evidence>
<name>A0A3M5J2Z3_PSEA0</name>
<dbReference type="CDD" id="cd00907">
    <property type="entry name" value="Bacterioferritin"/>
    <property type="match status" value="1"/>
</dbReference>
<evidence type="ECO:0000256" key="8">
    <source>
        <dbReference type="ARBA" id="ARBA00023065"/>
    </source>
</evidence>
<feature type="binding site" evidence="11">
    <location>
        <position position="117"/>
    </location>
    <ligand>
        <name>Fe cation</name>
        <dbReference type="ChEBI" id="CHEBI:24875"/>
        <label>2</label>
    </ligand>
</feature>
<feature type="binding site" evidence="11">
    <location>
        <position position="42"/>
    </location>
    <ligand>
        <name>Fe cation</name>
        <dbReference type="ChEBI" id="CHEBI:24875"/>
        <label>1</label>
    </ligand>
</feature>
<keyword evidence="3" id="KW-0813">Transport</keyword>
<evidence type="ECO:0000256" key="11">
    <source>
        <dbReference type="PIRSR" id="PIRSR002560-1"/>
    </source>
</evidence>
<dbReference type="NCBIfam" id="TIGR00754">
    <property type="entry name" value="bfr"/>
    <property type="match status" value="1"/>
</dbReference>
<comment type="caution">
    <text evidence="13">The sequence shown here is derived from an EMBL/GenBank/DDBJ whole genome shotgun (WGS) entry which is preliminary data.</text>
</comment>
<feature type="binding site" evidence="11">
    <location>
        <position position="75"/>
    </location>
    <ligand>
        <name>Fe cation</name>
        <dbReference type="ChEBI" id="CHEBI:24875"/>
        <label>1</label>
    </ligand>
</feature>
<keyword evidence="2 10" id="KW-0409">Iron storage</keyword>
<evidence type="ECO:0000259" key="12">
    <source>
        <dbReference type="PROSITE" id="PS50905"/>
    </source>
</evidence>
<feature type="binding site" evidence="11">
    <location>
        <position position="74"/>
    </location>
    <ligand>
        <name>Fe cation</name>
        <dbReference type="ChEBI" id="CHEBI:24875"/>
        <label>3</label>
    </ligand>
</feature>
<reference evidence="13 14" key="1">
    <citation type="submission" date="2018-08" db="EMBL/GenBank/DDBJ databases">
        <title>Recombination of ecologically and evolutionarily significant loci maintains genetic cohesion in the Pseudomonas syringae species complex.</title>
        <authorList>
            <person name="Dillon M."/>
            <person name="Thakur S."/>
            <person name="Almeida R.N.D."/>
            <person name="Weir B.S."/>
            <person name="Guttman D.S."/>
        </authorList>
    </citation>
    <scope>NUCLEOTIDE SEQUENCE [LARGE SCALE GENOMIC DNA]</scope>
    <source>
        <strain evidence="13 14">ICMP 6941</strain>
    </source>
</reference>
<dbReference type="GO" id="GO:0008199">
    <property type="term" value="F:ferric iron binding"/>
    <property type="evidence" value="ECO:0007669"/>
    <property type="project" value="InterPro"/>
</dbReference>
<evidence type="ECO:0000313" key="14">
    <source>
        <dbReference type="Proteomes" id="UP000276194"/>
    </source>
</evidence>
<evidence type="ECO:0000256" key="10">
    <source>
        <dbReference type="PIRNR" id="PIRNR002560"/>
    </source>
</evidence>